<dbReference type="InterPro" id="IPR007712">
    <property type="entry name" value="RelE/ParE_toxin"/>
</dbReference>
<evidence type="ECO:0000313" key="3">
    <source>
        <dbReference type="EMBL" id="STX61008.1"/>
    </source>
</evidence>
<evidence type="ECO:0000313" key="4">
    <source>
        <dbReference type="Proteomes" id="UP000255066"/>
    </source>
</evidence>
<dbReference type="Pfam" id="PF05016">
    <property type="entry name" value="ParE_toxin"/>
    <property type="match status" value="1"/>
</dbReference>
<dbReference type="STRING" id="28083.Lbir_2198"/>
<organism evidence="3 4">
    <name type="scientific">Legionella birminghamensis</name>
    <dbReference type="NCBI Taxonomy" id="28083"/>
    <lineage>
        <taxon>Bacteria</taxon>
        <taxon>Pseudomonadati</taxon>
        <taxon>Pseudomonadota</taxon>
        <taxon>Gammaproteobacteria</taxon>
        <taxon>Legionellales</taxon>
        <taxon>Legionellaceae</taxon>
        <taxon>Legionella</taxon>
    </lineage>
</organism>
<dbReference type="Gene3D" id="3.30.2310.20">
    <property type="entry name" value="RelE-like"/>
    <property type="match status" value="1"/>
</dbReference>
<dbReference type="PANTHER" id="PTHR33755:SF6">
    <property type="entry name" value="PLASMID STABILIZATION SYSTEM PROTEIN"/>
    <property type="match status" value="1"/>
</dbReference>
<accession>A0A378JUK6</accession>
<dbReference type="EMBL" id="UGNW01000002">
    <property type="protein sequence ID" value="STX61008.1"/>
    <property type="molecule type" value="Genomic_DNA"/>
</dbReference>
<reference evidence="3 4" key="1">
    <citation type="submission" date="2018-06" db="EMBL/GenBank/DDBJ databases">
        <authorList>
            <consortium name="Pathogen Informatics"/>
            <person name="Doyle S."/>
        </authorList>
    </citation>
    <scope>NUCLEOTIDE SEQUENCE [LARGE SCALE GENOMIC DNA]</scope>
    <source>
        <strain evidence="3 4">NCTC12437</strain>
    </source>
</reference>
<dbReference type="PANTHER" id="PTHR33755">
    <property type="entry name" value="TOXIN PARE1-RELATED"/>
    <property type="match status" value="1"/>
</dbReference>
<proteinExistence type="inferred from homology"/>
<gene>
    <name evidence="3" type="primary">relE2</name>
    <name evidence="3" type="ORF">NCTC12437_03304</name>
</gene>
<comment type="similarity">
    <text evidence="1">Belongs to the RelE toxin family.</text>
</comment>
<name>A0A378JUK6_9GAMM</name>
<dbReference type="NCBIfam" id="TIGR02385">
    <property type="entry name" value="RelE_StbE"/>
    <property type="match status" value="1"/>
</dbReference>
<sequence>MTRLALNDLQTTKDYISQDKPDEAITVMQRIMEAIEHIATFPSIGRTGRVPRTKELVVSGTPLIVVYQVKDNTLFIVRIIHSARKWP</sequence>
<dbReference type="AlphaFoldDB" id="A0A378JUK6"/>
<dbReference type="InterPro" id="IPR051803">
    <property type="entry name" value="TA_system_RelE-like_toxin"/>
</dbReference>
<dbReference type="Proteomes" id="UP000255066">
    <property type="component" value="Unassembled WGS sequence"/>
</dbReference>
<dbReference type="InterPro" id="IPR035093">
    <property type="entry name" value="RelE/ParE_toxin_dom_sf"/>
</dbReference>
<evidence type="ECO:0000256" key="2">
    <source>
        <dbReference type="ARBA" id="ARBA00022649"/>
    </source>
</evidence>
<protein>
    <submittedName>
        <fullName evidence="3">Toxin RelE2</fullName>
    </submittedName>
</protein>
<keyword evidence="2" id="KW-1277">Toxin-antitoxin system</keyword>
<evidence type="ECO:0000256" key="1">
    <source>
        <dbReference type="ARBA" id="ARBA00006226"/>
    </source>
</evidence>